<organism evidence="10 11">
    <name type="scientific">Erpetoichthys calabaricus</name>
    <name type="common">Rope fish</name>
    <name type="synonym">Calamoichthys calabaricus</name>
    <dbReference type="NCBI Taxonomy" id="27687"/>
    <lineage>
        <taxon>Eukaryota</taxon>
        <taxon>Metazoa</taxon>
        <taxon>Chordata</taxon>
        <taxon>Craniata</taxon>
        <taxon>Vertebrata</taxon>
        <taxon>Euteleostomi</taxon>
        <taxon>Actinopterygii</taxon>
        <taxon>Polypteriformes</taxon>
        <taxon>Polypteridae</taxon>
        <taxon>Erpetoichthys</taxon>
    </lineage>
</organism>
<dbReference type="GO" id="GO:0003735">
    <property type="term" value="F:structural constituent of ribosome"/>
    <property type="evidence" value="ECO:0007669"/>
    <property type="project" value="InterPro"/>
</dbReference>
<evidence type="ECO:0000256" key="8">
    <source>
        <dbReference type="ARBA" id="ARBA00035356"/>
    </source>
</evidence>
<keyword evidence="6" id="KW-0687">Ribonucleoprotein</keyword>
<dbReference type="Ensembl" id="ENSECRT00000001193.1">
    <property type="protein sequence ID" value="ENSECRP00000001170.1"/>
    <property type="gene ID" value="ENSECRG00000000812.1"/>
</dbReference>
<keyword evidence="11" id="KW-1185">Reference proteome</keyword>
<reference evidence="10" key="2">
    <citation type="submission" date="2025-08" db="UniProtKB">
        <authorList>
            <consortium name="Ensembl"/>
        </authorList>
    </citation>
    <scope>IDENTIFICATION</scope>
</reference>
<protein>
    <recommendedName>
        <fullName evidence="7">Large ribosomal subunit protein uL30m</fullName>
    </recommendedName>
    <alternativeName>
        <fullName evidence="8">39S ribosomal protein L30, mitochondrial</fullName>
    </alternativeName>
</protein>
<dbReference type="GO" id="GO:0005743">
    <property type="term" value="C:mitochondrial inner membrane"/>
    <property type="evidence" value="ECO:0007669"/>
    <property type="project" value="UniProtKB-ARBA"/>
</dbReference>
<comment type="subcellular location">
    <subcellularLocation>
        <location evidence="1">Mitochondrion</location>
    </subcellularLocation>
</comment>
<evidence type="ECO:0000256" key="5">
    <source>
        <dbReference type="ARBA" id="ARBA00023128"/>
    </source>
</evidence>
<dbReference type="Proteomes" id="UP000694620">
    <property type="component" value="Chromosome 4"/>
</dbReference>
<dbReference type="RefSeq" id="XP_028656459.1">
    <property type="nucleotide sequence ID" value="XM_028800626.2"/>
</dbReference>
<dbReference type="InterPro" id="IPR036919">
    <property type="entry name" value="Ribo_uL30_ferredoxin-like_sf"/>
</dbReference>
<dbReference type="Pfam" id="PF00327">
    <property type="entry name" value="Ribosomal_L30"/>
    <property type="match status" value="1"/>
</dbReference>
<proteinExistence type="inferred from homology"/>
<feature type="domain" description="Large ribosomal subunit protein uL30-like ferredoxin-like fold" evidence="9">
    <location>
        <begin position="65"/>
        <end position="114"/>
    </location>
</feature>
<evidence type="ECO:0000256" key="1">
    <source>
        <dbReference type="ARBA" id="ARBA00004173"/>
    </source>
</evidence>
<dbReference type="GO" id="GO:0006412">
    <property type="term" value="P:translation"/>
    <property type="evidence" value="ECO:0007669"/>
    <property type="project" value="InterPro"/>
</dbReference>
<evidence type="ECO:0000256" key="4">
    <source>
        <dbReference type="ARBA" id="ARBA00022980"/>
    </source>
</evidence>
<comment type="similarity">
    <text evidence="2">Belongs to the universal ribosomal protein uL30 family.</text>
</comment>
<evidence type="ECO:0000256" key="6">
    <source>
        <dbReference type="ARBA" id="ARBA00023274"/>
    </source>
</evidence>
<dbReference type="GeneTree" id="ENSGT00940000163829"/>
<evidence type="ECO:0000256" key="7">
    <source>
        <dbReference type="ARBA" id="ARBA00035281"/>
    </source>
</evidence>
<evidence type="ECO:0000256" key="3">
    <source>
        <dbReference type="ARBA" id="ARBA00022946"/>
    </source>
</evidence>
<keyword evidence="4" id="KW-0689">Ribosomal protein</keyword>
<dbReference type="Gene3D" id="3.30.1390.20">
    <property type="entry name" value="Ribosomal protein L30, ferredoxin-like fold domain"/>
    <property type="match status" value="1"/>
</dbReference>
<keyword evidence="3" id="KW-0809">Transit peptide</keyword>
<dbReference type="AlphaFoldDB" id="A0A8C4X325"/>
<dbReference type="PANTHER" id="PTHR15892:SF2">
    <property type="entry name" value="LARGE RIBOSOMAL SUBUNIT PROTEIN UL30M"/>
    <property type="match status" value="1"/>
</dbReference>
<reference evidence="10" key="3">
    <citation type="submission" date="2025-09" db="UniProtKB">
        <authorList>
            <consortium name="Ensembl"/>
        </authorList>
    </citation>
    <scope>IDENTIFICATION</scope>
</reference>
<dbReference type="FunFam" id="3.30.1390.20:FF:000005">
    <property type="entry name" value="39S ribosomal protein L30, mitochondrial"/>
    <property type="match status" value="1"/>
</dbReference>
<evidence type="ECO:0000313" key="11">
    <source>
        <dbReference type="Proteomes" id="UP000694620"/>
    </source>
</evidence>
<accession>A0A8C4X325</accession>
<keyword evidence="5" id="KW-0496">Mitochondrion</keyword>
<dbReference type="PANTHER" id="PTHR15892">
    <property type="entry name" value="MITOCHONDRIAL RIBOSOMAL PROTEIN L30"/>
    <property type="match status" value="1"/>
</dbReference>
<dbReference type="GO" id="GO:0015934">
    <property type="term" value="C:large ribosomal subunit"/>
    <property type="evidence" value="ECO:0007669"/>
    <property type="project" value="InterPro"/>
</dbReference>
<dbReference type="InterPro" id="IPR016082">
    <property type="entry name" value="Ribosomal_uL30_ferredoxin-like"/>
</dbReference>
<evidence type="ECO:0000259" key="9">
    <source>
        <dbReference type="Pfam" id="PF00327"/>
    </source>
</evidence>
<name>A0A8C4X325_ERPCA</name>
<dbReference type="CTD" id="51263"/>
<gene>
    <name evidence="10" type="primary">mrpl30</name>
</gene>
<sequence length="159" mass="18198">MAGLCKAIQRHSFGFKKVLGLQECWNSIIRLKFTKARIPPSLYEEQAKNHEKYGGDPEHPHKLHLITRIRSGLGRPYWEKKTLKDLGLIKAHHPYVHKNIPAVNEKLKVIKHLVRIQPLKLPQGLPTEEELTQTYLKSTGELVIGQRPPKTAHKKTIAS</sequence>
<dbReference type="InterPro" id="IPR005996">
    <property type="entry name" value="Ribosomal_uL30_bac-type"/>
</dbReference>
<dbReference type="SUPFAM" id="SSF55129">
    <property type="entry name" value="Ribosomal protein L30p/L7e"/>
    <property type="match status" value="1"/>
</dbReference>
<evidence type="ECO:0000256" key="2">
    <source>
        <dbReference type="ARBA" id="ARBA00007594"/>
    </source>
</evidence>
<dbReference type="GeneID" id="114650781"/>
<reference evidence="10" key="1">
    <citation type="submission" date="2021-06" db="EMBL/GenBank/DDBJ databases">
        <authorList>
            <consortium name="Wellcome Sanger Institute Data Sharing"/>
        </authorList>
    </citation>
    <scope>NUCLEOTIDE SEQUENCE [LARGE SCALE GENOMIC DNA]</scope>
</reference>
<dbReference type="OrthoDB" id="9973389at2759"/>
<evidence type="ECO:0000313" key="10">
    <source>
        <dbReference type="Ensembl" id="ENSECRP00000001170.1"/>
    </source>
</evidence>
<dbReference type="CDD" id="cd01658">
    <property type="entry name" value="Ribosomal_L30"/>
    <property type="match status" value="1"/>
</dbReference>